<reference evidence="2" key="2">
    <citation type="submission" date="2020-09" db="EMBL/GenBank/DDBJ databases">
        <authorList>
            <person name="Sun Q."/>
            <person name="Kim S."/>
        </authorList>
    </citation>
    <scope>NUCLEOTIDE SEQUENCE</scope>
    <source>
        <strain evidence="2">KCTC 32337</strain>
    </source>
</reference>
<gene>
    <name evidence="2" type="ORF">GCM10011274_02460</name>
</gene>
<sequence length="480" mass="53069">MWSHMAIQGIRMEKIMRFLSIICVSVTLMSVDSLHAAQYDGFALDGNIDDGMNVRAYKLIKISGVGDKGEKIDVKLLKDGATVTMARATINDTGNWQVSLREQPPGGPYQLIISDGKHSKFVNDLYVGKRDLQARNPMGHIILSTRLKDNMHLQPHEAIHVSGLAEPGRKIDIKLKREDETLTMARVRVDGTGRWQVTMAGQKAGGPFSLSVTDSTHYKTVNGIIIGHADVKPAPEVKQTLASNTVKEQSADKVEPEFNDAQEEQKTKQTKPAAPEVKQTLASNTVKEQSADKVEPEFNDAQKAQKPKQTKPAAPEPPPVKKAVTEPEKDLALAKVENKAVPIKSEFFEPKFDDLAWPLVNLNALESVPNNTPLVARKHVHFAIEPEEVSLSVGQANQIQKIYINGQALDSDEWQSNPLKIKVPSDLFRSGDNVIALVSLQEWDNTRFIGKSGRFNLSIDQFNLELSNNWSVFHAGVANL</sequence>
<dbReference type="GO" id="GO:0001681">
    <property type="term" value="F:sialate O-acetylesterase activity"/>
    <property type="evidence" value="ECO:0007669"/>
    <property type="project" value="InterPro"/>
</dbReference>
<name>A0A8H9I607_9ALTE</name>
<dbReference type="InterPro" id="IPR013783">
    <property type="entry name" value="Ig-like_fold"/>
</dbReference>
<evidence type="ECO:0000256" key="1">
    <source>
        <dbReference type="SAM" id="MobiDB-lite"/>
    </source>
</evidence>
<feature type="region of interest" description="Disordered" evidence="1">
    <location>
        <begin position="244"/>
        <end position="324"/>
    </location>
</feature>
<evidence type="ECO:0008006" key="4">
    <source>
        <dbReference type="Google" id="ProtNLM"/>
    </source>
</evidence>
<protein>
    <recommendedName>
        <fullName evidence="4">DUF1533 domain-containing protein</fullName>
    </recommendedName>
</protein>
<evidence type="ECO:0000313" key="3">
    <source>
        <dbReference type="Proteomes" id="UP000622604"/>
    </source>
</evidence>
<dbReference type="InterPro" id="IPR039329">
    <property type="entry name" value="SIAE"/>
</dbReference>
<dbReference type="Proteomes" id="UP000622604">
    <property type="component" value="Unassembled WGS sequence"/>
</dbReference>
<dbReference type="Gene3D" id="2.60.40.10">
    <property type="entry name" value="Immunoglobulins"/>
    <property type="match status" value="1"/>
</dbReference>
<accession>A0A8H9I607</accession>
<comment type="caution">
    <text evidence="2">The sequence shown here is derived from an EMBL/GenBank/DDBJ whole genome shotgun (WGS) entry which is preliminary data.</text>
</comment>
<organism evidence="2 3">
    <name type="scientific">Paraglaciecola chathamensis</name>
    <dbReference type="NCBI Taxonomy" id="368405"/>
    <lineage>
        <taxon>Bacteria</taxon>
        <taxon>Pseudomonadati</taxon>
        <taxon>Pseudomonadota</taxon>
        <taxon>Gammaproteobacteria</taxon>
        <taxon>Alteromonadales</taxon>
        <taxon>Alteromonadaceae</taxon>
        <taxon>Paraglaciecola</taxon>
    </lineage>
</organism>
<dbReference type="EMBL" id="BMZC01000001">
    <property type="protein sequence ID" value="GGZ48196.1"/>
    <property type="molecule type" value="Genomic_DNA"/>
</dbReference>
<reference evidence="2" key="1">
    <citation type="journal article" date="2014" name="Int. J. Syst. Evol. Microbiol.">
        <title>Complete genome sequence of Corynebacterium casei LMG S-19264T (=DSM 44701T), isolated from a smear-ripened cheese.</title>
        <authorList>
            <consortium name="US DOE Joint Genome Institute (JGI-PGF)"/>
            <person name="Walter F."/>
            <person name="Albersmeier A."/>
            <person name="Kalinowski J."/>
            <person name="Ruckert C."/>
        </authorList>
    </citation>
    <scope>NUCLEOTIDE SEQUENCE</scope>
    <source>
        <strain evidence="2">KCTC 32337</strain>
    </source>
</reference>
<dbReference type="PANTHER" id="PTHR22901:SF0">
    <property type="entry name" value="SIALATE O-ACETYLESTERASE"/>
    <property type="match status" value="1"/>
</dbReference>
<evidence type="ECO:0000313" key="2">
    <source>
        <dbReference type="EMBL" id="GGZ48196.1"/>
    </source>
</evidence>
<proteinExistence type="predicted"/>
<dbReference type="PANTHER" id="PTHR22901">
    <property type="entry name" value="SIALATE O-ACETYLESTERASE"/>
    <property type="match status" value="1"/>
</dbReference>
<dbReference type="AlphaFoldDB" id="A0A8H9I607"/>
<dbReference type="GO" id="GO:0005975">
    <property type="term" value="P:carbohydrate metabolic process"/>
    <property type="evidence" value="ECO:0007669"/>
    <property type="project" value="TreeGrafter"/>
</dbReference>